<reference evidence="1" key="1">
    <citation type="submission" date="2022-08" db="EMBL/GenBank/DDBJ databases">
        <title>Genome Sequence of Pycnoporus sanguineus.</title>
        <authorList>
            <person name="Buettner E."/>
        </authorList>
    </citation>
    <scope>NUCLEOTIDE SEQUENCE</scope>
    <source>
        <strain evidence="1">CG-C14</strain>
    </source>
</reference>
<proteinExistence type="predicted"/>
<protein>
    <submittedName>
        <fullName evidence="1">Uncharacterized protein</fullName>
    </submittedName>
</protein>
<evidence type="ECO:0000313" key="1">
    <source>
        <dbReference type="EMBL" id="KAJ3002515.1"/>
    </source>
</evidence>
<evidence type="ECO:0000313" key="2">
    <source>
        <dbReference type="Proteomes" id="UP001144978"/>
    </source>
</evidence>
<organism evidence="1 2">
    <name type="scientific">Trametes sanguinea</name>
    <dbReference type="NCBI Taxonomy" id="158606"/>
    <lineage>
        <taxon>Eukaryota</taxon>
        <taxon>Fungi</taxon>
        <taxon>Dikarya</taxon>
        <taxon>Basidiomycota</taxon>
        <taxon>Agaricomycotina</taxon>
        <taxon>Agaricomycetes</taxon>
        <taxon>Polyporales</taxon>
        <taxon>Polyporaceae</taxon>
        <taxon>Trametes</taxon>
    </lineage>
</organism>
<gene>
    <name evidence="1" type="ORF">NUW54_g5806</name>
</gene>
<dbReference type="Proteomes" id="UP001144978">
    <property type="component" value="Unassembled WGS sequence"/>
</dbReference>
<dbReference type="EMBL" id="JANSHE010001477">
    <property type="protein sequence ID" value="KAJ3002515.1"/>
    <property type="molecule type" value="Genomic_DNA"/>
</dbReference>
<sequence length="388" mass="41881">MEQRCVSHVPPVAAQRADERCHTPRYEILDLYERMHDAGFVQCSPYMRNMLVQPGPLSALASSARWTLPASGSLTLGGLMRPALGGQEIRSRGTSYELRIHSIVCSLSNSDSSEWDATSSSESIEGVEDFGSCATVQVAVNSKSKGASISCTSNTGHVHASSHCGTWISYISTSNLPVYLLPPRAQDRTCDMTRWISITSRGDFTEPPGCHHQPNTANTPPLTFRRASIVVIARCTSSLCLSSHLHSPATMTDTAATAPPATLLSHEMDRATHEVRELHAKAAKRFYQAHNMKPQPQTIDVHRLKVPEAIEKVEQALYDAVVTGTPELRIITGQGKHSKNKIPALKLAIIGAMADYHIDAVPDATNPGVLVIHPPTNLAGPGPSTSSS</sequence>
<name>A0ACC1PXG1_9APHY</name>
<accession>A0ACC1PXG1</accession>
<keyword evidence="2" id="KW-1185">Reference proteome</keyword>
<comment type="caution">
    <text evidence="1">The sequence shown here is derived from an EMBL/GenBank/DDBJ whole genome shotgun (WGS) entry which is preliminary data.</text>
</comment>